<dbReference type="Proteomes" id="UP000036367">
    <property type="component" value="Unassembled WGS sequence"/>
</dbReference>
<evidence type="ECO:0000313" key="1">
    <source>
        <dbReference type="EMBL" id="KLU06792.1"/>
    </source>
</evidence>
<dbReference type="STRING" id="595434.RISK_001106"/>
<keyword evidence="2" id="KW-1185">Reference proteome</keyword>
<comment type="caution">
    <text evidence="1">The sequence shown here is derived from an EMBL/GenBank/DDBJ whole genome shotgun (WGS) entry which is preliminary data.</text>
</comment>
<dbReference type="AlphaFoldDB" id="A0A0J1BJV0"/>
<name>A0A0J1BJV0_RHOIS</name>
<reference evidence="1" key="1">
    <citation type="submission" date="2015-05" db="EMBL/GenBank/DDBJ databases">
        <title>Permanent draft genome of Rhodopirellula islandicus K833.</title>
        <authorList>
            <person name="Kizina J."/>
            <person name="Richter M."/>
            <person name="Glockner F.O."/>
            <person name="Harder J."/>
        </authorList>
    </citation>
    <scope>NUCLEOTIDE SEQUENCE [LARGE SCALE GENOMIC DNA]</scope>
    <source>
        <strain evidence="1">K833</strain>
    </source>
</reference>
<accession>A0A0J1BJV0</accession>
<dbReference type="EMBL" id="LECT01000010">
    <property type="protein sequence ID" value="KLU06792.1"/>
    <property type="molecule type" value="Genomic_DNA"/>
</dbReference>
<dbReference type="PATRIC" id="fig|595434.4.peg.1063"/>
<sequence length="86" mass="9528">MRNGHTDRALIDFLTDTASAIGNQAWCAIGHTFYGGWERMRGSSPLVWPLSPGPGIKIAELEKRWGKRQSDLECLSIELHGSDDDS</sequence>
<proteinExistence type="predicted"/>
<evidence type="ECO:0000313" key="2">
    <source>
        <dbReference type="Proteomes" id="UP000036367"/>
    </source>
</evidence>
<organism evidence="1 2">
    <name type="scientific">Rhodopirellula islandica</name>
    <dbReference type="NCBI Taxonomy" id="595434"/>
    <lineage>
        <taxon>Bacteria</taxon>
        <taxon>Pseudomonadati</taxon>
        <taxon>Planctomycetota</taxon>
        <taxon>Planctomycetia</taxon>
        <taxon>Pirellulales</taxon>
        <taxon>Pirellulaceae</taxon>
        <taxon>Rhodopirellula</taxon>
    </lineage>
</organism>
<protein>
    <submittedName>
        <fullName evidence="1">Uncharacterized protein</fullName>
    </submittedName>
</protein>
<gene>
    <name evidence="1" type="ORF">RISK_001106</name>
</gene>